<dbReference type="GO" id="GO:0004725">
    <property type="term" value="F:protein tyrosine phosphatase activity"/>
    <property type="evidence" value="ECO:0007669"/>
    <property type="project" value="UniProtKB-EC"/>
</dbReference>
<keyword evidence="4" id="KW-0904">Protein phosphatase</keyword>
<reference evidence="7" key="1">
    <citation type="submission" date="2023-07" db="EMBL/GenBank/DDBJ databases">
        <authorList>
            <consortium name="AG Swart"/>
            <person name="Singh M."/>
            <person name="Singh A."/>
            <person name="Seah K."/>
            <person name="Emmerich C."/>
        </authorList>
    </citation>
    <scope>NUCLEOTIDE SEQUENCE</scope>
    <source>
        <strain evidence="7">DP1</strain>
    </source>
</reference>
<protein>
    <recommendedName>
        <fullName evidence="2">protein-tyrosine-phosphatase</fullName>
        <ecNumber evidence="2">3.1.3.48</ecNumber>
    </recommendedName>
</protein>
<feature type="domain" description="Tyrosine specific protein phosphatases" evidence="6">
    <location>
        <begin position="79"/>
        <end position="137"/>
    </location>
</feature>
<evidence type="ECO:0000259" key="6">
    <source>
        <dbReference type="PROSITE" id="PS50056"/>
    </source>
</evidence>
<dbReference type="PANTHER" id="PTHR10159:SF519">
    <property type="entry name" value="DUAL SPECIFICITY PROTEIN PHOSPHATASE MPK3"/>
    <property type="match status" value="1"/>
</dbReference>
<keyword evidence="8" id="KW-1185">Reference proteome</keyword>
<evidence type="ECO:0000256" key="1">
    <source>
        <dbReference type="ARBA" id="ARBA00008601"/>
    </source>
</evidence>
<evidence type="ECO:0000259" key="5">
    <source>
        <dbReference type="PROSITE" id="PS50054"/>
    </source>
</evidence>
<keyword evidence="3" id="KW-0378">Hydrolase</keyword>
<dbReference type="GO" id="GO:0005737">
    <property type="term" value="C:cytoplasm"/>
    <property type="evidence" value="ECO:0007669"/>
    <property type="project" value="TreeGrafter"/>
</dbReference>
<dbReference type="GO" id="GO:0043409">
    <property type="term" value="P:negative regulation of MAPK cascade"/>
    <property type="evidence" value="ECO:0007669"/>
    <property type="project" value="TreeGrafter"/>
</dbReference>
<name>A0AAD1UDL6_EUPCR</name>
<evidence type="ECO:0000256" key="4">
    <source>
        <dbReference type="ARBA" id="ARBA00022912"/>
    </source>
</evidence>
<organism evidence="7 8">
    <name type="scientific">Euplotes crassus</name>
    <dbReference type="NCBI Taxonomy" id="5936"/>
    <lineage>
        <taxon>Eukaryota</taxon>
        <taxon>Sar</taxon>
        <taxon>Alveolata</taxon>
        <taxon>Ciliophora</taxon>
        <taxon>Intramacronucleata</taxon>
        <taxon>Spirotrichea</taxon>
        <taxon>Hypotrichia</taxon>
        <taxon>Euplotida</taxon>
        <taxon>Euplotidae</taxon>
        <taxon>Moneuplotes</taxon>
    </lineage>
</organism>
<dbReference type="InterPro" id="IPR029021">
    <property type="entry name" value="Prot-tyrosine_phosphatase-like"/>
</dbReference>
<dbReference type="InterPro" id="IPR016130">
    <property type="entry name" value="Tyr_Pase_AS"/>
</dbReference>
<dbReference type="AlphaFoldDB" id="A0AAD1UDL6"/>
<dbReference type="SUPFAM" id="SSF52799">
    <property type="entry name" value="(Phosphotyrosine protein) phosphatases II"/>
    <property type="match status" value="1"/>
</dbReference>
<evidence type="ECO:0000256" key="3">
    <source>
        <dbReference type="ARBA" id="ARBA00022801"/>
    </source>
</evidence>
<dbReference type="InterPro" id="IPR000340">
    <property type="entry name" value="Dual-sp_phosphatase_cat-dom"/>
</dbReference>
<evidence type="ECO:0000313" key="8">
    <source>
        <dbReference type="Proteomes" id="UP001295684"/>
    </source>
</evidence>
<dbReference type="PANTHER" id="PTHR10159">
    <property type="entry name" value="DUAL SPECIFICITY PROTEIN PHOSPHATASE"/>
    <property type="match status" value="1"/>
</dbReference>
<dbReference type="EC" id="3.1.3.48" evidence="2"/>
<comment type="similarity">
    <text evidence="1">Belongs to the protein-tyrosine phosphatase family. Non-receptor class dual specificity subfamily.</text>
</comment>
<evidence type="ECO:0000313" key="7">
    <source>
        <dbReference type="EMBL" id="CAI2367253.1"/>
    </source>
</evidence>
<dbReference type="Pfam" id="PF00782">
    <property type="entry name" value="DSPc"/>
    <property type="match status" value="1"/>
</dbReference>
<dbReference type="InterPro" id="IPR020422">
    <property type="entry name" value="TYR_PHOSPHATASE_DUAL_dom"/>
</dbReference>
<dbReference type="PROSITE" id="PS50054">
    <property type="entry name" value="TYR_PHOSPHATASE_DUAL"/>
    <property type="match status" value="1"/>
</dbReference>
<accession>A0AAD1UDL6</accession>
<dbReference type="InterPro" id="IPR000387">
    <property type="entry name" value="Tyr_Pase_dom"/>
</dbReference>
<dbReference type="EMBL" id="CAMPGE010008352">
    <property type="protein sequence ID" value="CAI2367253.1"/>
    <property type="molecule type" value="Genomic_DNA"/>
</dbReference>
<comment type="caution">
    <text evidence="7">The sequence shown here is derived from an EMBL/GenBank/DDBJ whole genome shotgun (WGS) entry which is preliminary data.</text>
</comment>
<dbReference type="CDD" id="cd14498">
    <property type="entry name" value="DSP"/>
    <property type="match status" value="1"/>
</dbReference>
<sequence length="391" mass="44651">MTDWFIGTDPMNKIIEGLYLGNYLASSDKKLLKKHGITHILRVVREDIGEVFPKDFTYKFMELRDIPEQDIKTHFEEAHKFIDNALRCSKDLKSHNKVLVHCHAGVSRSSTMVISYLMKRYINFSFEEAFRFVKSKRSIIQPNSGFIKQLKEFEKQLKSKVSSPSSVSSCSSQFSRESSTRDSIDYLNTKIDQYKMSKVASMPSLHRVKHAHPIKRASGPLPVNTPFINMEGQKLASTINEQNLYSPGSAPSKSYARTPSVLSKSGLDIVSKARITPRSSHSGPVKVHPSVYNSHNYKKSQFSKEKNFYRSAGNEIQYQKNFITPQTIPINRAEIDSFGNKSAGRYIPTHSNAPSWNISELQRVSRRPSLFRSMTMKEIPQLNKKRVTFDL</sequence>
<gene>
    <name evidence="7" type="ORF">ECRASSUSDP1_LOCUS8533</name>
</gene>
<proteinExistence type="inferred from homology"/>
<dbReference type="Proteomes" id="UP001295684">
    <property type="component" value="Unassembled WGS sequence"/>
</dbReference>
<dbReference type="Gene3D" id="3.90.190.10">
    <property type="entry name" value="Protein tyrosine phosphatase superfamily"/>
    <property type="match status" value="1"/>
</dbReference>
<dbReference type="PROSITE" id="PS00383">
    <property type="entry name" value="TYR_PHOSPHATASE_1"/>
    <property type="match status" value="1"/>
</dbReference>
<feature type="domain" description="Tyrosine-protein phosphatase" evidence="5">
    <location>
        <begin position="9"/>
        <end position="159"/>
    </location>
</feature>
<evidence type="ECO:0000256" key="2">
    <source>
        <dbReference type="ARBA" id="ARBA00013064"/>
    </source>
</evidence>
<dbReference type="SMART" id="SM00195">
    <property type="entry name" value="DSPc"/>
    <property type="match status" value="1"/>
</dbReference>
<dbReference type="PROSITE" id="PS50056">
    <property type="entry name" value="TYR_PHOSPHATASE_2"/>
    <property type="match status" value="1"/>
</dbReference>